<dbReference type="PROSITE" id="PS51257">
    <property type="entry name" value="PROKAR_LIPOPROTEIN"/>
    <property type="match status" value="1"/>
</dbReference>
<feature type="signal peptide" evidence="1">
    <location>
        <begin position="1"/>
        <end position="24"/>
    </location>
</feature>
<keyword evidence="1" id="KW-0732">Signal</keyword>
<reference evidence="2 3" key="1">
    <citation type="submission" date="2019-03" db="EMBL/GenBank/DDBJ databases">
        <title>Genomic Encyclopedia of Type Strains, Phase IV (KMG-IV): sequencing the most valuable type-strain genomes for metagenomic binning, comparative biology and taxonomic classification.</title>
        <authorList>
            <person name="Goeker M."/>
        </authorList>
    </citation>
    <scope>NUCLEOTIDE SEQUENCE [LARGE SCALE GENOMIC DNA]</scope>
    <source>
        <strain evidence="2 3">DSM 24766</strain>
    </source>
</reference>
<feature type="chain" id="PRO_5020663273" description="Lipoprotein" evidence="1">
    <location>
        <begin position="25"/>
        <end position="102"/>
    </location>
</feature>
<sequence length="102" mass="10785">MKHIICLGLLPLVAACASPGPHLAGRAPVKVTVDGSDFSVWHDFDTAQAIRTNTERRPGIMERAYRAIEMGTGCAIRPGTFKGDPALVQAGLSCGPVSTPRK</sequence>
<dbReference type="AlphaFoldDB" id="A0A4R2R9V5"/>
<organism evidence="2 3">
    <name type="scientific">Rhodovulum bhavnagarense</name>
    <dbReference type="NCBI Taxonomy" id="992286"/>
    <lineage>
        <taxon>Bacteria</taxon>
        <taxon>Pseudomonadati</taxon>
        <taxon>Pseudomonadota</taxon>
        <taxon>Alphaproteobacteria</taxon>
        <taxon>Rhodobacterales</taxon>
        <taxon>Paracoccaceae</taxon>
        <taxon>Rhodovulum</taxon>
    </lineage>
</organism>
<dbReference type="EMBL" id="SLXU01000013">
    <property type="protein sequence ID" value="TCP60022.1"/>
    <property type="molecule type" value="Genomic_DNA"/>
</dbReference>
<proteinExistence type="predicted"/>
<gene>
    <name evidence="2" type="ORF">EV663_11318</name>
</gene>
<name>A0A4R2R9V5_9RHOB</name>
<accession>A0A4R2R9V5</accession>
<dbReference type="RefSeq" id="WP_132952122.1">
    <property type="nucleotide sequence ID" value="NZ_SLXU01000013.1"/>
</dbReference>
<evidence type="ECO:0008006" key="4">
    <source>
        <dbReference type="Google" id="ProtNLM"/>
    </source>
</evidence>
<dbReference type="Proteomes" id="UP000295050">
    <property type="component" value="Unassembled WGS sequence"/>
</dbReference>
<dbReference type="OrthoDB" id="7864349at2"/>
<evidence type="ECO:0000313" key="3">
    <source>
        <dbReference type="Proteomes" id="UP000295050"/>
    </source>
</evidence>
<comment type="caution">
    <text evidence="2">The sequence shown here is derived from an EMBL/GenBank/DDBJ whole genome shotgun (WGS) entry which is preliminary data.</text>
</comment>
<evidence type="ECO:0000256" key="1">
    <source>
        <dbReference type="SAM" id="SignalP"/>
    </source>
</evidence>
<keyword evidence="3" id="KW-1185">Reference proteome</keyword>
<evidence type="ECO:0000313" key="2">
    <source>
        <dbReference type="EMBL" id="TCP60022.1"/>
    </source>
</evidence>
<protein>
    <recommendedName>
        <fullName evidence="4">Lipoprotein</fullName>
    </recommendedName>
</protein>